<dbReference type="HOGENOM" id="CLU_872186_0_0_1"/>
<gene>
    <name evidence="2" type="ORF">CAEBREN_12541</name>
</gene>
<dbReference type="eggNOG" id="ENOG502TGNQ">
    <property type="taxonomic scope" value="Eukaryota"/>
</dbReference>
<dbReference type="InParanoid" id="G0N0R2"/>
<evidence type="ECO:0000313" key="2">
    <source>
        <dbReference type="EMBL" id="EGT49164.1"/>
    </source>
</evidence>
<dbReference type="OMA" id="CINFVEP"/>
<evidence type="ECO:0000256" key="1">
    <source>
        <dbReference type="SAM" id="Phobius"/>
    </source>
</evidence>
<dbReference type="OrthoDB" id="5805314at2759"/>
<accession>G0N0R2</accession>
<reference evidence="3" key="1">
    <citation type="submission" date="2011-07" db="EMBL/GenBank/DDBJ databases">
        <authorList>
            <consortium name="Caenorhabditis brenneri Sequencing and Analysis Consortium"/>
            <person name="Wilson R.K."/>
        </authorList>
    </citation>
    <scope>NUCLEOTIDE SEQUENCE [LARGE SCALE GENOMIC DNA]</scope>
    <source>
        <strain evidence="3">PB2801</strain>
    </source>
</reference>
<feature type="transmembrane region" description="Helical" evidence="1">
    <location>
        <begin position="220"/>
        <end position="249"/>
    </location>
</feature>
<dbReference type="AlphaFoldDB" id="G0N0R2"/>
<feature type="transmembrane region" description="Helical" evidence="1">
    <location>
        <begin position="35"/>
        <end position="54"/>
    </location>
</feature>
<keyword evidence="3" id="KW-1185">Reference proteome</keyword>
<proteinExistence type="predicted"/>
<name>G0N0R2_CAEBE</name>
<keyword evidence="1" id="KW-1133">Transmembrane helix</keyword>
<feature type="transmembrane region" description="Helical" evidence="1">
    <location>
        <begin position="143"/>
        <end position="161"/>
    </location>
</feature>
<dbReference type="FunCoup" id="G0N0R2">
    <property type="interactions" value="1899"/>
</dbReference>
<keyword evidence="1" id="KW-0472">Membrane</keyword>
<keyword evidence="1" id="KW-0812">Transmembrane</keyword>
<feature type="transmembrane region" description="Helical" evidence="1">
    <location>
        <begin position="261"/>
        <end position="282"/>
    </location>
</feature>
<feature type="transmembrane region" description="Helical" evidence="1">
    <location>
        <begin position="66"/>
        <end position="85"/>
    </location>
</feature>
<dbReference type="Proteomes" id="UP000008068">
    <property type="component" value="Unassembled WGS sequence"/>
</dbReference>
<sequence>MPREVSSEELNKHEFANLNYGYVDWYEWSQFLSRLLSHALCIWLHVIIVTRILVANKFRVKSDYQILIIAQSVINIIAWFFELILNEVQTQQINDLKIGHPFWHFSMNERVFYIIAMNTASTSTQDILMVFNLHRLFIIKKKSLVLLYIIAVPLMLAFPIMDAYNSYPIILAGRFIDLFVKHSQIPIIAAVTIICYFKLKKEFATNPCFSERTKRLQQKLSWSILMQLGLLCIILLLITIIPLLCINFVEPTFFLKYAVYYVISAVVFAQWYSFCSAALIAWSITGFFKSQSPSVTVTDSSVRTSSVVARKHTAKPSLM</sequence>
<feature type="transmembrane region" description="Helical" evidence="1">
    <location>
        <begin position="181"/>
        <end position="199"/>
    </location>
</feature>
<evidence type="ECO:0000313" key="3">
    <source>
        <dbReference type="Proteomes" id="UP000008068"/>
    </source>
</evidence>
<organism evidence="3">
    <name type="scientific">Caenorhabditis brenneri</name>
    <name type="common">Nematode worm</name>
    <dbReference type="NCBI Taxonomy" id="135651"/>
    <lineage>
        <taxon>Eukaryota</taxon>
        <taxon>Metazoa</taxon>
        <taxon>Ecdysozoa</taxon>
        <taxon>Nematoda</taxon>
        <taxon>Chromadorea</taxon>
        <taxon>Rhabditida</taxon>
        <taxon>Rhabditina</taxon>
        <taxon>Rhabditomorpha</taxon>
        <taxon>Rhabditoidea</taxon>
        <taxon>Rhabditidae</taxon>
        <taxon>Peloderinae</taxon>
        <taxon>Caenorhabditis</taxon>
    </lineage>
</organism>
<protein>
    <submittedName>
        <fullName evidence="2">Uncharacterized protein</fullName>
    </submittedName>
</protein>
<feature type="transmembrane region" description="Helical" evidence="1">
    <location>
        <begin position="111"/>
        <end position="131"/>
    </location>
</feature>
<dbReference type="EMBL" id="GL379825">
    <property type="protein sequence ID" value="EGT49164.1"/>
    <property type="molecule type" value="Genomic_DNA"/>
</dbReference>